<comment type="caution">
    <text evidence="3">The sequence shown here is derived from an EMBL/GenBank/DDBJ whole genome shotgun (WGS) entry which is preliminary data.</text>
</comment>
<gene>
    <name evidence="3" type="ORF">TrVE_jg12349</name>
</gene>
<proteinExistence type="predicted"/>
<feature type="transmembrane region" description="Helical" evidence="2">
    <location>
        <begin position="215"/>
        <end position="234"/>
    </location>
</feature>
<keyword evidence="2" id="KW-1133">Transmembrane helix</keyword>
<keyword evidence="2" id="KW-0812">Transmembrane</keyword>
<reference evidence="4" key="1">
    <citation type="journal article" date="2023" name="Commun. Biol.">
        <title>Genome analysis of Parmales, the sister group of diatoms, reveals the evolutionary specialization of diatoms from phago-mixotrophs to photoautotrophs.</title>
        <authorList>
            <person name="Ban H."/>
            <person name="Sato S."/>
            <person name="Yoshikawa S."/>
            <person name="Yamada K."/>
            <person name="Nakamura Y."/>
            <person name="Ichinomiya M."/>
            <person name="Sato N."/>
            <person name="Blanc-Mathieu R."/>
            <person name="Endo H."/>
            <person name="Kuwata A."/>
            <person name="Ogata H."/>
        </authorList>
    </citation>
    <scope>NUCLEOTIDE SEQUENCE [LARGE SCALE GENOMIC DNA]</scope>
    <source>
        <strain evidence="4">NIES 3699</strain>
    </source>
</reference>
<feature type="region of interest" description="Disordered" evidence="1">
    <location>
        <begin position="1"/>
        <end position="37"/>
    </location>
</feature>
<evidence type="ECO:0000313" key="3">
    <source>
        <dbReference type="EMBL" id="GMH86197.1"/>
    </source>
</evidence>
<feature type="transmembrane region" description="Helical" evidence="2">
    <location>
        <begin position="254"/>
        <end position="275"/>
    </location>
</feature>
<name>A0A9W7BEG4_9STRA</name>
<dbReference type="EMBL" id="BRXX01000057">
    <property type="protein sequence ID" value="GMH86197.1"/>
    <property type="molecule type" value="Genomic_DNA"/>
</dbReference>
<organism evidence="3 4">
    <name type="scientific">Triparma verrucosa</name>
    <dbReference type="NCBI Taxonomy" id="1606542"/>
    <lineage>
        <taxon>Eukaryota</taxon>
        <taxon>Sar</taxon>
        <taxon>Stramenopiles</taxon>
        <taxon>Ochrophyta</taxon>
        <taxon>Bolidophyceae</taxon>
        <taxon>Parmales</taxon>
        <taxon>Triparmaceae</taxon>
        <taxon>Triparma</taxon>
    </lineage>
</organism>
<accession>A0A9W7BEG4</accession>
<feature type="transmembrane region" description="Helical" evidence="2">
    <location>
        <begin position="145"/>
        <end position="163"/>
    </location>
</feature>
<feature type="compositionally biased region" description="Polar residues" evidence="1">
    <location>
        <begin position="1"/>
        <end position="14"/>
    </location>
</feature>
<keyword evidence="4" id="KW-1185">Reference proteome</keyword>
<feature type="transmembrane region" description="Helical" evidence="2">
    <location>
        <begin position="183"/>
        <end position="203"/>
    </location>
</feature>
<evidence type="ECO:0000313" key="4">
    <source>
        <dbReference type="Proteomes" id="UP001165160"/>
    </source>
</evidence>
<dbReference type="AlphaFoldDB" id="A0A9W7BEG4"/>
<sequence length="336" mass="38940">MDSAQPLMNITGTCDSDSDDTPPDTAHPKVPTPLSSPPITERQAIIQRILRLFQRTLLPDTLTIPRLNDTSIPSTHVLPLKFFLITYLLTLFSHWWIRQNPSWGYNPSYTLQRFHLYDFNEVLLDSLWFYVVGRWWDKKGVDSPQFILTTLLGVYFFGILDTFDWAKYSITSYDIMCRWPWQLFLFTSFIILLASFLTCLHVIKAYHDKILLGRLSEIFLCVCVFILPIATDSSTHYHHWFTAWFIGQHANQKYWWSVSCSALLWGGYINGIASWGRGAMLGCKEGFWMVVGSQYCTFMECYFDVDDDINDDVDPSPSPIIPNFIPTLDWRNCSAT</sequence>
<evidence type="ECO:0000256" key="1">
    <source>
        <dbReference type="SAM" id="MobiDB-lite"/>
    </source>
</evidence>
<dbReference type="Proteomes" id="UP001165160">
    <property type="component" value="Unassembled WGS sequence"/>
</dbReference>
<protein>
    <submittedName>
        <fullName evidence="3">Uncharacterized protein</fullName>
    </submittedName>
</protein>
<evidence type="ECO:0000256" key="2">
    <source>
        <dbReference type="SAM" id="Phobius"/>
    </source>
</evidence>
<feature type="transmembrane region" description="Helical" evidence="2">
    <location>
        <begin position="78"/>
        <end position="97"/>
    </location>
</feature>
<keyword evidence="2" id="KW-0472">Membrane</keyword>